<evidence type="ECO:0000313" key="3">
    <source>
        <dbReference type="EMBL" id="MFC7137149.1"/>
    </source>
</evidence>
<accession>A0ABD5XU43</accession>
<keyword evidence="4" id="KW-1185">Reference proteome</keyword>
<organism evidence="3 4">
    <name type="scientific">Halobaculum litoreum</name>
    <dbReference type="NCBI Taxonomy" id="3031998"/>
    <lineage>
        <taxon>Archaea</taxon>
        <taxon>Methanobacteriati</taxon>
        <taxon>Methanobacteriota</taxon>
        <taxon>Stenosarchaea group</taxon>
        <taxon>Halobacteria</taxon>
        <taxon>Halobacteriales</taxon>
        <taxon>Haloferacaceae</taxon>
        <taxon>Halobaculum</taxon>
    </lineage>
</organism>
<dbReference type="GeneID" id="81120886"/>
<dbReference type="Proteomes" id="UP001596368">
    <property type="component" value="Unassembled WGS sequence"/>
</dbReference>
<comment type="caution">
    <text evidence="3">The sequence shown here is derived from an EMBL/GenBank/DDBJ whole genome shotgun (WGS) entry which is preliminary data.</text>
</comment>
<name>A0ABD5XU43_9EURY</name>
<evidence type="ECO:0000256" key="1">
    <source>
        <dbReference type="SAM" id="MobiDB-lite"/>
    </source>
</evidence>
<dbReference type="RefSeq" id="WP_284013727.1">
    <property type="nucleotide sequence ID" value="NZ_CP126156.1"/>
</dbReference>
<dbReference type="InterPro" id="IPR040624">
    <property type="entry name" value="HalOD1"/>
</dbReference>
<reference evidence="3 4" key="1">
    <citation type="journal article" date="2019" name="Int. J. Syst. Evol. Microbiol.">
        <title>The Global Catalogue of Microorganisms (GCM) 10K type strain sequencing project: providing services to taxonomists for standard genome sequencing and annotation.</title>
        <authorList>
            <consortium name="The Broad Institute Genomics Platform"/>
            <consortium name="The Broad Institute Genome Sequencing Center for Infectious Disease"/>
            <person name="Wu L."/>
            <person name="Ma J."/>
        </authorList>
    </citation>
    <scope>NUCLEOTIDE SEQUENCE [LARGE SCALE GENOMIC DNA]</scope>
    <source>
        <strain evidence="3 4">DT92</strain>
    </source>
</reference>
<feature type="domain" description="Halobacterial output" evidence="2">
    <location>
        <begin position="35"/>
        <end position="103"/>
    </location>
</feature>
<dbReference type="AlphaFoldDB" id="A0ABD5XU43"/>
<gene>
    <name evidence="3" type="ORF">ACFQRB_13250</name>
</gene>
<dbReference type="Pfam" id="PF18545">
    <property type="entry name" value="HalOD1"/>
    <property type="match status" value="1"/>
</dbReference>
<feature type="compositionally biased region" description="Low complexity" evidence="1">
    <location>
        <begin position="1"/>
        <end position="22"/>
    </location>
</feature>
<evidence type="ECO:0000313" key="4">
    <source>
        <dbReference type="Proteomes" id="UP001596368"/>
    </source>
</evidence>
<protein>
    <submittedName>
        <fullName evidence="3">HalOD1 output domain-containing protein</fullName>
    </submittedName>
</protein>
<feature type="region of interest" description="Disordered" evidence="1">
    <location>
        <begin position="1"/>
        <end position="23"/>
    </location>
</feature>
<sequence length="108" mass="11108">MRTGDTTTGSTSQGAGASAGDAEVQYSTFDPTVGEISVDVARAVAEATDRDPATMEPLANAIDPDALDAVVGSGRPSATHWAEVTFEYLECKVTVCSDGVLTLAPRTD</sequence>
<proteinExistence type="predicted"/>
<dbReference type="EMBL" id="JBHSZG010000001">
    <property type="protein sequence ID" value="MFC7137149.1"/>
    <property type="molecule type" value="Genomic_DNA"/>
</dbReference>
<evidence type="ECO:0000259" key="2">
    <source>
        <dbReference type="Pfam" id="PF18545"/>
    </source>
</evidence>